<gene>
    <name evidence="1" type="ORF">GDO78_021758</name>
</gene>
<sequence>MWARGPLLQQSASSPSYREQIWIESDKQIKVGNDRQNDCRVINRWGVEGRGTRRRKYMLQTLGTCCTSEAEHVLYLRSVQPW</sequence>
<organism evidence="1 2">
    <name type="scientific">Eleutherodactylus coqui</name>
    <name type="common">Puerto Rican coqui</name>
    <dbReference type="NCBI Taxonomy" id="57060"/>
    <lineage>
        <taxon>Eukaryota</taxon>
        <taxon>Metazoa</taxon>
        <taxon>Chordata</taxon>
        <taxon>Craniata</taxon>
        <taxon>Vertebrata</taxon>
        <taxon>Euteleostomi</taxon>
        <taxon>Amphibia</taxon>
        <taxon>Batrachia</taxon>
        <taxon>Anura</taxon>
        <taxon>Neobatrachia</taxon>
        <taxon>Hyloidea</taxon>
        <taxon>Eleutherodactylidae</taxon>
        <taxon>Eleutherodactylinae</taxon>
        <taxon>Eleutherodactylus</taxon>
        <taxon>Eleutherodactylus</taxon>
    </lineage>
</organism>
<dbReference type="EMBL" id="WNTK01006885">
    <property type="protein sequence ID" value="KAG9463428.1"/>
    <property type="molecule type" value="Genomic_DNA"/>
</dbReference>
<dbReference type="AlphaFoldDB" id="A0A8J6BIM8"/>
<proteinExistence type="predicted"/>
<reference evidence="1" key="1">
    <citation type="thesis" date="2020" institute="ProQuest LLC" country="789 East Eisenhower Parkway, Ann Arbor, MI, USA">
        <title>Comparative Genomics and Chromosome Evolution.</title>
        <authorList>
            <person name="Mudd A.B."/>
        </authorList>
    </citation>
    <scope>NUCLEOTIDE SEQUENCE</scope>
    <source>
        <strain evidence="1">HN-11 Male</strain>
        <tissue evidence="1">Kidney and liver</tissue>
    </source>
</reference>
<evidence type="ECO:0000313" key="1">
    <source>
        <dbReference type="EMBL" id="KAG9463428.1"/>
    </source>
</evidence>
<comment type="caution">
    <text evidence="1">The sequence shown here is derived from an EMBL/GenBank/DDBJ whole genome shotgun (WGS) entry which is preliminary data.</text>
</comment>
<accession>A0A8J6BIM8</accession>
<keyword evidence="2" id="KW-1185">Reference proteome</keyword>
<name>A0A8J6BIM8_ELECQ</name>
<protein>
    <submittedName>
        <fullName evidence="1">Uncharacterized protein</fullName>
    </submittedName>
</protein>
<evidence type="ECO:0000313" key="2">
    <source>
        <dbReference type="Proteomes" id="UP000770717"/>
    </source>
</evidence>
<dbReference type="Proteomes" id="UP000770717">
    <property type="component" value="Unassembled WGS sequence"/>
</dbReference>